<dbReference type="EMBL" id="FOHX01000027">
    <property type="protein sequence ID" value="SEU46845.1"/>
    <property type="molecule type" value="Genomic_DNA"/>
</dbReference>
<dbReference type="RefSeq" id="WP_091094123.1">
    <property type="nucleotide sequence ID" value="NZ_FOHX01000027.1"/>
</dbReference>
<reference evidence="1 2" key="1">
    <citation type="submission" date="2016-10" db="EMBL/GenBank/DDBJ databases">
        <authorList>
            <person name="de Groot N.N."/>
        </authorList>
    </citation>
    <scope>NUCLEOTIDE SEQUENCE [LARGE SCALE GENOMIC DNA]</scope>
    <source>
        <strain evidence="1 2">CGMCC 4.5598</strain>
    </source>
</reference>
<organism evidence="1 2">
    <name type="scientific">Nonomuraea wenchangensis</name>
    <dbReference type="NCBI Taxonomy" id="568860"/>
    <lineage>
        <taxon>Bacteria</taxon>
        <taxon>Bacillati</taxon>
        <taxon>Actinomycetota</taxon>
        <taxon>Actinomycetes</taxon>
        <taxon>Streptosporangiales</taxon>
        <taxon>Streptosporangiaceae</taxon>
        <taxon>Nonomuraea</taxon>
    </lineage>
</organism>
<dbReference type="STRING" id="568860.SAMN05421811_127158"/>
<keyword evidence="2" id="KW-1185">Reference proteome</keyword>
<dbReference type="Proteomes" id="UP000199361">
    <property type="component" value="Unassembled WGS sequence"/>
</dbReference>
<proteinExistence type="predicted"/>
<accession>A0A1I0LU47</accession>
<evidence type="ECO:0000313" key="2">
    <source>
        <dbReference type="Proteomes" id="UP000199361"/>
    </source>
</evidence>
<sequence>MGKYDQQNEDLHTTLTQAGIAARIDYDGDEHEVTVELPTGRLIFDPTDDGAWRLDIESDYNDGWVARENVLTGIGVEYAAPVVEGLLRWFQARSAAGA</sequence>
<protein>
    <submittedName>
        <fullName evidence="1">Uncharacterized protein</fullName>
    </submittedName>
</protein>
<name>A0A1I0LU47_9ACTN</name>
<evidence type="ECO:0000313" key="1">
    <source>
        <dbReference type="EMBL" id="SEU46845.1"/>
    </source>
</evidence>
<dbReference type="AlphaFoldDB" id="A0A1I0LU47"/>
<gene>
    <name evidence="1" type="ORF">SAMN05421811_127158</name>
</gene>